<keyword evidence="2" id="KW-0812">Transmembrane</keyword>
<proteinExistence type="predicted"/>
<dbReference type="PANTHER" id="PTHR35469:SF4">
    <property type="entry name" value="TRANSMEMBRANE PROTEIN"/>
    <property type="match status" value="1"/>
</dbReference>
<dbReference type="OrthoDB" id="1922492at2759"/>
<keyword evidence="2" id="KW-1133">Transmembrane helix</keyword>
<keyword evidence="4" id="KW-1185">Reference proteome</keyword>
<feature type="transmembrane region" description="Helical" evidence="2">
    <location>
        <begin position="201"/>
        <end position="219"/>
    </location>
</feature>
<evidence type="ECO:0000256" key="2">
    <source>
        <dbReference type="SAM" id="Phobius"/>
    </source>
</evidence>
<dbReference type="PANTHER" id="PTHR35469">
    <property type="entry name" value="TRANSMEMBRANE PROTEIN"/>
    <property type="match status" value="1"/>
</dbReference>
<feature type="region of interest" description="Disordered" evidence="1">
    <location>
        <begin position="105"/>
        <end position="127"/>
    </location>
</feature>
<evidence type="ECO:0000313" key="3">
    <source>
        <dbReference type="EMBL" id="KAF6169604.1"/>
    </source>
</evidence>
<dbReference type="EMBL" id="JACGCM010000630">
    <property type="protein sequence ID" value="KAF6169604.1"/>
    <property type="molecule type" value="Genomic_DNA"/>
</dbReference>
<evidence type="ECO:0000256" key="1">
    <source>
        <dbReference type="SAM" id="MobiDB-lite"/>
    </source>
</evidence>
<gene>
    <name evidence="3" type="ORF">GIB67_003972</name>
</gene>
<sequence>MSATTSTTRDARRRRIVERGSDRLALITGKIQSLPQSQRSHHSHTVSSPSLLLNDQHLASFNSDPQTKVTLVGEDDASNIALQKHETGIDTRSIEPQLRKCETRTDIIRPSSPDTSSKAQPSPFLSELQNVPNSTVSQLPLGRRAESPHHYPNIFTASQISSSISASENIRILCSITIALLVVLSHFSIPNGIKRIITYRPVHLVLLTDITLVLARLLLWKQVARRAVSEDASGWADGLGKALETGLVFYKAISAAFMDCSIYAVVVICGLSLVGNWLY</sequence>
<name>A0A7J7NRL8_9MAGN</name>
<accession>A0A7J7NRL8</accession>
<feature type="transmembrane region" description="Helical" evidence="2">
    <location>
        <begin position="260"/>
        <end position="278"/>
    </location>
</feature>
<reference evidence="3 4" key="1">
    <citation type="journal article" date="2020" name="IScience">
        <title>Genome Sequencing of the Endangered Kingdonia uniflora (Circaeasteraceae, Ranunculales) Reveals Potential Mechanisms of Evolutionary Specialization.</title>
        <authorList>
            <person name="Sun Y."/>
            <person name="Deng T."/>
            <person name="Zhang A."/>
            <person name="Moore M.J."/>
            <person name="Landis J.B."/>
            <person name="Lin N."/>
            <person name="Zhang H."/>
            <person name="Zhang X."/>
            <person name="Huang J."/>
            <person name="Zhang X."/>
            <person name="Sun H."/>
            <person name="Wang H."/>
        </authorList>
    </citation>
    <scope>NUCLEOTIDE SEQUENCE [LARGE SCALE GENOMIC DNA]</scope>
    <source>
        <strain evidence="3">TB1705</strain>
        <tissue evidence="3">Leaf</tissue>
    </source>
</reference>
<dbReference type="Proteomes" id="UP000541444">
    <property type="component" value="Unassembled WGS sequence"/>
</dbReference>
<keyword evidence="2" id="KW-0472">Membrane</keyword>
<evidence type="ECO:0000313" key="4">
    <source>
        <dbReference type="Proteomes" id="UP000541444"/>
    </source>
</evidence>
<dbReference type="AlphaFoldDB" id="A0A7J7NRL8"/>
<protein>
    <submittedName>
        <fullName evidence="3">Uncharacterized protein</fullName>
    </submittedName>
</protein>
<comment type="caution">
    <text evidence="3">The sequence shown here is derived from an EMBL/GenBank/DDBJ whole genome shotgun (WGS) entry which is preliminary data.</text>
</comment>
<organism evidence="3 4">
    <name type="scientific">Kingdonia uniflora</name>
    <dbReference type="NCBI Taxonomy" id="39325"/>
    <lineage>
        <taxon>Eukaryota</taxon>
        <taxon>Viridiplantae</taxon>
        <taxon>Streptophyta</taxon>
        <taxon>Embryophyta</taxon>
        <taxon>Tracheophyta</taxon>
        <taxon>Spermatophyta</taxon>
        <taxon>Magnoliopsida</taxon>
        <taxon>Ranunculales</taxon>
        <taxon>Circaeasteraceae</taxon>
        <taxon>Kingdonia</taxon>
    </lineage>
</organism>